<keyword evidence="1" id="KW-0175">Coiled coil</keyword>
<evidence type="ECO:0000256" key="1">
    <source>
        <dbReference type="SAM" id="Coils"/>
    </source>
</evidence>
<proteinExistence type="predicted"/>
<name>A0ABQ8T2X8_PERAM</name>
<gene>
    <name evidence="2" type="ORF">ANN_10677</name>
</gene>
<evidence type="ECO:0000313" key="2">
    <source>
        <dbReference type="EMBL" id="KAJ4440831.1"/>
    </source>
</evidence>
<dbReference type="EMBL" id="JAJSOF020000015">
    <property type="protein sequence ID" value="KAJ4440831.1"/>
    <property type="molecule type" value="Genomic_DNA"/>
</dbReference>
<accession>A0ABQ8T2X8</accession>
<feature type="coiled-coil region" evidence="1">
    <location>
        <begin position="269"/>
        <end position="310"/>
    </location>
</feature>
<dbReference type="Proteomes" id="UP001148838">
    <property type="component" value="Unassembled WGS sequence"/>
</dbReference>
<keyword evidence="3" id="KW-1185">Reference proteome</keyword>
<organism evidence="2 3">
    <name type="scientific">Periplaneta americana</name>
    <name type="common">American cockroach</name>
    <name type="synonym">Blatta americana</name>
    <dbReference type="NCBI Taxonomy" id="6978"/>
    <lineage>
        <taxon>Eukaryota</taxon>
        <taxon>Metazoa</taxon>
        <taxon>Ecdysozoa</taxon>
        <taxon>Arthropoda</taxon>
        <taxon>Hexapoda</taxon>
        <taxon>Insecta</taxon>
        <taxon>Pterygota</taxon>
        <taxon>Neoptera</taxon>
        <taxon>Polyneoptera</taxon>
        <taxon>Dictyoptera</taxon>
        <taxon>Blattodea</taxon>
        <taxon>Blattoidea</taxon>
        <taxon>Blattidae</taxon>
        <taxon>Blattinae</taxon>
        <taxon>Periplaneta</taxon>
    </lineage>
</organism>
<sequence length="330" mass="38377">MVLSIQEKEFLVERSYAVGQSGGASVKVVCELHEDEFHTDLPSKTTQAIRNAKLRYFHNILKVGAEPSKLWINLRTIGLGNPRTQVDSVPVSLDELNDHFAAVQSITLDEVDKEQTVHELQMTPIPNREIFFFTYVTETEDQVYRRPVRDLADLQERLYAAVNNVTPQMLHNTWLEIEYRLDISRATNGSHVKVYGTQALVVNRRKLSTSLTLQVERHCPQEMLRKEIQSKKVKMHRSVQHKILVGAKELVDQNTGDLNNEERTNNNESSNYRQEIERVKINIEGHSEKIELLRQDIEKMKRKIKQYEISQRKRTLLFFGVEEKRDVNSQ</sequence>
<comment type="caution">
    <text evidence="2">The sequence shown here is derived from an EMBL/GenBank/DDBJ whole genome shotgun (WGS) entry which is preliminary data.</text>
</comment>
<reference evidence="2 3" key="1">
    <citation type="journal article" date="2022" name="Allergy">
        <title>Genome assembly and annotation of Periplaneta americana reveal a comprehensive cockroach allergen profile.</title>
        <authorList>
            <person name="Wang L."/>
            <person name="Xiong Q."/>
            <person name="Saelim N."/>
            <person name="Wang L."/>
            <person name="Nong W."/>
            <person name="Wan A.T."/>
            <person name="Shi M."/>
            <person name="Liu X."/>
            <person name="Cao Q."/>
            <person name="Hui J.H.L."/>
            <person name="Sookrung N."/>
            <person name="Leung T.F."/>
            <person name="Tungtrongchitr A."/>
            <person name="Tsui S.K.W."/>
        </authorList>
    </citation>
    <scope>NUCLEOTIDE SEQUENCE [LARGE SCALE GENOMIC DNA]</scope>
    <source>
        <strain evidence="2">PWHHKU_190912</strain>
    </source>
</reference>
<evidence type="ECO:0000313" key="3">
    <source>
        <dbReference type="Proteomes" id="UP001148838"/>
    </source>
</evidence>
<protein>
    <submittedName>
        <fullName evidence="2">Uncharacterized protein</fullName>
    </submittedName>
</protein>